<name>A0A158CWH2_9BURK</name>
<feature type="signal peptide" evidence="1">
    <location>
        <begin position="1"/>
        <end position="21"/>
    </location>
</feature>
<feature type="chain" id="PRO_5007623354" evidence="1">
    <location>
        <begin position="22"/>
        <end position="334"/>
    </location>
</feature>
<reference evidence="2" key="1">
    <citation type="submission" date="2016-01" db="EMBL/GenBank/DDBJ databases">
        <authorList>
            <person name="Peeters C."/>
        </authorList>
    </citation>
    <scope>NUCLEOTIDE SEQUENCE</scope>
    <source>
        <strain evidence="2">LMG 29320</strain>
    </source>
</reference>
<sequence>MRRSLFLLTSLLYGAICLAYADSHHEERHRRDAADGISVVFDANGKPVGPLVSYGRNDGVFLIVNGALVFVPLTLVNVNFNPSQSAQFQWLTVDPIGNCGGVPAITADSGPRPSVAVRTATDVTLSIAADANSLPCPSSPGETSSSMTFAVESTYSLLSHYPEPLTLDSVDGERRHHDGAKDRLPVVYDAQGKAVGALQSYMGRTGVFLRIDGSIVFVQVGHKRVVGTTYSASQFEWIGYSQVPYSSAGCSAGILVVDTGSPTPAMAVRDGVDVTLYIASNAPSMDVTAGSSRLTDLAGATSCVSLSVPINVAWMPRRGYSLTQHYPEPLRVGY</sequence>
<dbReference type="EMBL" id="FCNX02000012">
    <property type="protein sequence ID" value="SAK86561.1"/>
    <property type="molecule type" value="Genomic_DNA"/>
</dbReference>
<evidence type="ECO:0000256" key="1">
    <source>
        <dbReference type="SAM" id="SignalP"/>
    </source>
</evidence>
<gene>
    <name evidence="2" type="ORF">AWB77_04622</name>
</gene>
<dbReference type="Proteomes" id="UP000054903">
    <property type="component" value="Unassembled WGS sequence"/>
</dbReference>
<dbReference type="AlphaFoldDB" id="A0A158CWH2"/>
<accession>A0A158CWH2</accession>
<keyword evidence="1" id="KW-0732">Signal</keyword>
<protein>
    <submittedName>
        <fullName evidence="2">Uncharacterized protein</fullName>
    </submittedName>
</protein>
<evidence type="ECO:0000313" key="3">
    <source>
        <dbReference type="Proteomes" id="UP000054903"/>
    </source>
</evidence>
<comment type="caution">
    <text evidence="2">The sequence shown here is derived from an EMBL/GenBank/DDBJ whole genome shotgun (WGS) entry which is preliminary data.</text>
</comment>
<evidence type="ECO:0000313" key="2">
    <source>
        <dbReference type="EMBL" id="SAK86561.1"/>
    </source>
</evidence>
<proteinExistence type="predicted"/>
<keyword evidence="3" id="KW-1185">Reference proteome</keyword>
<organism evidence="2 3">
    <name type="scientific">Caballeronia fortuita</name>
    <dbReference type="NCBI Taxonomy" id="1777138"/>
    <lineage>
        <taxon>Bacteria</taxon>
        <taxon>Pseudomonadati</taxon>
        <taxon>Pseudomonadota</taxon>
        <taxon>Betaproteobacteria</taxon>
        <taxon>Burkholderiales</taxon>
        <taxon>Burkholderiaceae</taxon>
        <taxon>Caballeronia</taxon>
    </lineage>
</organism>